<sequence>MPNAMERIYDLVENIITLQPSATEDVLSKLCQIPSFAYIQSEQEATVMSTLEAILKKAEEKVTFLNEYQSLVDTLLEKGIDEEELFRQLHGQHENTIETLTYKQLAKAIERMKSWGIMNENADAPIYVLNEFELHRGYDQYRTYGSLVFTDAEGIEYRGVVSDAWVDFFDQLHVNGQFLADIVKCKHHLVSLTNARAVM</sequence>
<reference evidence="1 2" key="1">
    <citation type="submission" date="2021-01" db="EMBL/GenBank/DDBJ databases">
        <title>Genomic Encyclopedia of Type Strains, Phase IV (KMG-IV): sequencing the most valuable type-strain genomes for metagenomic binning, comparative biology and taxonomic classification.</title>
        <authorList>
            <person name="Goeker M."/>
        </authorList>
    </citation>
    <scope>NUCLEOTIDE SEQUENCE [LARGE SCALE GENOMIC DNA]</scope>
    <source>
        <strain evidence="1 2">DSM 25540</strain>
    </source>
</reference>
<gene>
    <name evidence="1" type="ORF">JOD17_003304</name>
</gene>
<comment type="caution">
    <text evidence="1">The sequence shown here is derived from an EMBL/GenBank/DDBJ whole genome shotgun (WGS) entry which is preliminary data.</text>
</comment>
<proteinExistence type="predicted"/>
<dbReference type="EMBL" id="JAFBEC010000010">
    <property type="protein sequence ID" value="MBM7634202.1"/>
    <property type="molecule type" value="Genomic_DNA"/>
</dbReference>
<dbReference type="Proteomes" id="UP000741863">
    <property type="component" value="Unassembled WGS sequence"/>
</dbReference>
<name>A0ABS2PG04_9BACL</name>
<accession>A0ABS2PG04</accession>
<evidence type="ECO:0000313" key="2">
    <source>
        <dbReference type="Proteomes" id="UP000741863"/>
    </source>
</evidence>
<protein>
    <submittedName>
        <fullName evidence="1">Uncharacterized protein</fullName>
    </submittedName>
</protein>
<dbReference type="RefSeq" id="WP_204698984.1">
    <property type="nucleotide sequence ID" value="NZ_JAFBEC010000010.1"/>
</dbReference>
<organism evidence="1 2">
    <name type="scientific">Geomicrobium sediminis</name>
    <dbReference type="NCBI Taxonomy" id="1347788"/>
    <lineage>
        <taxon>Bacteria</taxon>
        <taxon>Bacillati</taxon>
        <taxon>Bacillota</taxon>
        <taxon>Bacilli</taxon>
        <taxon>Bacillales</taxon>
        <taxon>Geomicrobium</taxon>
    </lineage>
</organism>
<evidence type="ECO:0000313" key="1">
    <source>
        <dbReference type="EMBL" id="MBM7634202.1"/>
    </source>
</evidence>
<keyword evidence="2" id="KW-1185">Reference proteome</keyword>